<dbReference type="GeneID" id="57777440"/>
<proteinExistence type="predicted"/>
<dbReference type="KEGG" id="sya:A6768_11385"/>
<feature type="region of interest" description="Disordered" evidence="1">
    <location>
        <begin position="200"/>
        <end position="237"/>
    </location>
</feature>
<feature type="compositionally biased region" description="Low complexity" evidence="1">
    <location>
        <begin position="111"/>
        <end position="120"/>
    </location>
</feature>
<accession>A0A291MZM5</accession>
<evidence type="ECO:0000313" key="3">
    <source>
        <dbReference type="Proteomes" id="UP000219422"/>
    </source>
</evidence>
<evidence type="ECO:0000313" key="2">
    <source>
        <dbReference type="EMBL" id="ATI80536.1"/>
    </source>
</evidence>
<dbReference type="RefSeq" id="WP_097383661.1">
    <property type="nucleotide sequence ID" value="NZ_CP023741.1"/>
</dbReference>
<gene>
    <name evidence="2" type="ORF">A6768_11385</name>
</gene>
<feature type="region of interest" description="Disordered" evidence="1">
    <location>
        <begin position="104"/>
        <end position="136"/>
    </location>
</feature>
<feature type="compositionally biased region" description="Basic and acidic residues" evidence="1">
    <location>
        <begin position="210"/>
        <end position="221"/>
    </location>
</feature>
<dbReference type="AlphaFoldDB" id="A0A291MZM5"/>
<sequence length="279" mass="30025">MDSQTQQKGAPLPRRLTEAGERLVAEAAAKHGVSVDATSALLLAIIEGNGHQAQFNHPDLGGMGQWLTGGMLMIGDMFNNSLKAKISALADNLARAAIQEPMLIEPARPPSLSTNSSTSSHWPKDLGPPSTTGSQNQMHYAVFPASRRLAIVTDGHMTIYDTQTHVISGLAQQQGSGQSLTLTSQHGPVPLSSLQRVHHIDPQQSPPEPVSKESDVVREEPGSEVSTAVPAQDRPSRARIEDDHAAIFAKIEGLSDLYEKKIITAEEYAVRKAELLDRL</sequence>
<organism evidence="2 3">
    <name type="scientific">Sphingobium yanoikuyae</name>
    <name type="common">Sphingomonas yanoikuyae</name>
    <dbReference type="NCBI Taxonomy" id="13690"/>
    <lineage>
        <taxon>Bacteria</taxon>
        <taxon>Pseudomonadati</taxon>
        <taxon>Pseudomonadota</taxon>
        <taxon>Alphaproteobacteria</taxon>
        <taxon>Sphingomonadales</taxon>
        <taxon>Sphingomonadaceae</taxon>
        <taxon>Sphingobium</taxon>
    </lineage>
</organism>
<dbReference type="Proteomes" id="UP000219422">
    <property type="component" value="Chromosome"/>
</dbReference>
<evidence type="ECO:0008006" key="4">
    <source>
        <dbReference type="Google" id="ProtNLM"/>
    </source>
</evidence>
<protein>
    <recommendedName>
        <fullName evidence="4">SHOCT domain-containing protein</fullName>
    </recommendedName>
</protein>
<reference evidence="2 3" key="1">
    <citation type="submission" date="2017-10" db="EMBL/GenBank/DDBJ databases">
        <title>Sphingobium yanoikuyae S72.</title>
        <authorList>
            <person name="Sanchez E."/>
            <person name="Bustos P."/>
            <person name="Mendoza P."/>
            <person name="Guo X."/>
            <person name="Mendoza A."/>
        </authorList>
    </citation>
    <scope>NUCLEOTIDE SEQUENCE [LARGE SCALE GENOMIC DNA]</scope>
    <source>
        <strain evidence="2 3">S72</strain>
    </source>
</reference>
<evidence type="ECO:0000256" key="1">
    <source>
        <dbReference type="SAM" id="MobiDB-lite"/>
    </source>
</evidence>
<name>A0A291MZM5_SPHYA</name>
<dbReference type="EMBL" id="CP023741">
    <property type="protein sequence ID" value="ATI80536.1"/>
    <property type="molecule type" value="Genomic_DNA"/>
</dbReference>